<protein>
    <submittedName>
        <fullName evidence="1">Uncharacterized protein</fullName>
    </submittedName>
</protein>
<accession>A0ABR2RID2</accession>
<evidence type="ECO:0000313" key="1">
    <source>
        <dbReference type="EMBL" id="KAK9012700.1"/>
    </source>
</evidence>
<reference evidence="1 2" key="1">
    <citation type="journal article" date="2024" name="G3 (Bethesda)">
        <title>Genome assembly of Hibiscus sabdariffa L. provides insights into metabolisms of medicinal natural products.</title>
        <authorList>
            <person name="Kim T."/>
        </authorList>
    </citation>
    <scope>NUCLEOTIDE SEQUENCE [LARGE SCALE GENOMIC DNA]</scope>
    <source>
        <strain evidence="1">TK-2024</strain>
        <tissue evidence="1">Old leaves</tissue>
    </source>
</reference>
<name>A0ABR2RID2_9ROSI</name>
<keyword evidence="2" id="KW-1185">Reference proteome</keyword>
<comment type="caution">
    <text evidence="1">The sequence shown here is derived from an EMBL/GenBank/DDBJ whole genome shotgun (WGS) entry which is preliminary data.</text>
</comment>
<organism evidence="1 2">
    <name type="scientific">Hibiscus sabdariffa</name>
    <name type="common">roselle</name>
    <dbReference type="NCBI Taxonomy" id="183260"/>
    <lineage>
        <taxon>Eukaryota</taxon>
        <taxon>Viridiplantae</taxon>
        <taxon>Streptophyta</taxon>
        <taxon>Embryophyta</taxon>
        <taxon>Tracheophyta</taxon>
        <taxon>Spermatophyta</taxon>
        <taxon>Magnoliopsida</taxon>
        <taxon>eudicotyledons</taxon>
        <taxon>Gunneridae</taxon>
        <taxon>Pentapetalae</taxon>
        <taxon>rosids</taxon>
        <taxon>malvids</taxon>
        <taxon>Malvales</taxon>
        <taxon>Malvaceae</taxon>
        <taxon>Malvoideae</taxon>
        <taxon>Hibiscus</taxon>
    </lineage>
</organism>
<dbReference type="Proteomes" id="UP001396334">
    <property type="component" value="Unassembled WGS sequence"/>
</dbReference>
<evidence type="ECO:0000313" key="2">
    <source>
        <dbReference type="Proteomes" id="UP001396334"/>
    </source>
</evidence>
<dbReference type="EMBL" id="JBBPBN010000022">
    <property type="protein sequence ID" value="KAK9012700.1"/>
    <property type="molecule type" value="Genomic_DNA"/>
</dbReference>
<sequence length="115" mass="13549">MTGEKHVEGKVTGKKNRKLDQAKLDLKKRKEKVKFLWGLAAEMTAVQAELMRKMEEKLLKLRSDRTPSNLHALQLTEHQLRKKVDQDDSHFPWAWDLRRMRNLSGSAASTTYYYY</sequence>
<gene>
    <name evidence="1" type="ORF">V6N11_040739</name>
</gene>
<proteinExistence type="predicted"/>